<dbReference type="AlphaFoldDB" id="A0A8W7JBW9"/>
<dbReference type="KEGG" id="aali:118469051"/>
<keyword evidence="6" id="KW-1185">Reference proteome</keyword>
<evidence type="ECO:0000313" key="6">
    <source>
        <dbReference type="Proteomes" id="UP000069272"/>
    </source>
</evidence>
<dbReference type="Proteomes" id="UP000069272">
    <property type="component" value="Chromosome 2L"/>
</dbReference>
<protein>
    <recommendedName>
        <fullName evidence="4">Fibrinogen C-terminal domain-containing protein</fullName>
    </recommendedName>
</protein>
<feature type="chain" id="PRO_5036444747" description="Fibrinogen C-terminal domain-containing protein" evidence="3">
    <location>
        <begin position="20"/>
        <end position="261"/>
    </location>
</feature>
<dbReference type="InterPro" id="IPR002181">
    <property type="entry name" value="Fibrinogen_a/b/g_C_dom"/>
</dbReference>
<dbReference type="CDD" id="cd00087">
    <property type="entry name" value="FReD"/>
    <property type="match status" value="1"/>
</dbReference>
<reference evidence="5" key="2">
    <citation type="submission" date="2022-08" db="UniProtKB">
        <authorList>
            <consortium name="EnsemblMetazoa"/>
        </authorList>
    </citation>
    <scope>IDENTIFICATION</scope>
    <source>
        <strain evidence="5">STECLA/ALBI9_A</strain>
    </source>
</reference>
<dbReference type="InterPro" id="IPR050373">
    <property type="entry name" value="Fibrinogen_C-term_domain"/>
</dbReference>
<keyword evidence="3" id="KW-0732">Signal</keyword>
<dbReference type="SMART" id="SM00186">
    <property type="entry name" value="FBG"/>
    <property type="match status" value="1"/>
</dbReference>
<evidence type="ECO:0000313" key="5">
    <source>
        <dbReference type="EnsemblMetazoa" id="AALB001206-PA"/>
    </source>
</evidence>
<evidence type="ECO:0000259" key="4">
    <source>
        <dbReference type="PROSITE" id="PS51406"/>
    </source>
</evidence>
<organism evidence="5 6">
    <name type="scientific">Anopheles albimanus</name>
    <name type="common">New world malaria mosquito</name>
    <dbReference type="NCBI Taxonomy" id="7167"/>
    <lineage>
        <taxon>Eukaryota</taxon>
        <taxon>Metazoa</taxon>
        <taxon>Ecdysozoa</taxon>
        <taxon>Arthropoda</taxon>
        <taxon>Hexapoda</taxon>
        <taxon>Insecta</taxon>
        <taxon>Pterygota</taxon>
        <taxon>Neoptera</taxon>
        <taxon>Endopterygota</taxon>
        <taxon>Diptera</taxon>
        <taxon>Nematocera</taxon>
        <taxon>Culicoidea</taxon>
        <taxon>Culicidae</taxon>
        <taxon>Anophelinae</taxon>
        <taxon>Anopheles</taxon>
    </lineage>
</organism>
<name>A0A8W7JBW9_ANOAL</name>
<dbReference type="GO" id="GO:0030246">
    <property type="term" value="F:carbohydrate binding"/>
    <property type="evidence" value="ECO:0007669"/>
    <property type="project" value="UniProtKB-ARBA"/>
</dbReference>
<dbReference type="FunFam" id="3.90.215.10:FF:000001">
    <property type="entry name" value="Tenascin isoform 1"/>
    <property type="match status" value="1"/>
</dbReference>
<dbReference type="PANTHER" id="PTHR19143">
    <property type="entry name" value="FIBRINOGEN/TENASCIN/ANGIOPOEITIN"/>
    <property type="match status" value="1"/>
</dbReference>
<evidence type="ECO:0000256" key="3">
    <source>
        <dbReference type="SAM" id="SignalP"/>
    </source>
</evidence>
<dbReference type="NCBIfam" id="NF040941">
    <property type="entry name" value="GGGWT_bact"/>
    <property type="match status" value="1"/>
</dbReference>
<dbReference type="EnsemblMetazoa" id="AALB001206-RA">
    <property type="protein sequence ID" value="AALB001206-PA"/>
    <property type="gene ID" value="AALB001206"/>
</dbReference>
<dbReference type="InterPro" id="IPR036056">
    <property type="entry name" value="Fibrinogen-like_C"/>
</dbReference>
<dbReference type="InterPro" id="IPR014716">
    <property type="entry name" value="Fibrinogen_a/b/g_C_1"/>
</dbReference>
<evidence type="ECO:0000256" key="1">
    <source>
        <dbReference type="ARBA" id="ARBA00023157"/>
    </source>
</evidence>
<feature type="domain" description="Fibrinogen C-terminal" evidence="4">
    <location>
        <begin position="43"/>
        <end position="261"/>
    </location>
</feature>
<keyword evidence="1" id="KW-1015">Disulfide bond</keyword>
<proteinExistence type="predicted"/>
<reference evidence="5 6" key="1">
    <citation type="journal article" date="2017" name="G3 (Bethesda)">
        <title>The Physical Genome Mapping of Anopheles albimanus Corrected Scaffold Misassemblies and Identified Interarm Rearrangements in Genus Anopheles.</title>
        <authorList>
            <person name="Artemov G.N."/>
            <person name="Peery A.N."/>
            <person name="Jiang X."/>
            <person name="Tu Z."/>
            <person name="Stegniy V.N."/>
            <person name="Sharakhova M.V."/>
            <person name="Sharakhov I.V."/>
        </authorList>
    </citation>
    <scope>NUCLEOTIDE SEQUENCE [LARGE SCALE GENOMIC DNA]</scope>
    <source>
        <strain evidence="5 6">ALBI9_A</strain>
    </source>
</reference>
<dbReference type="Pfam" id="PF00147">
    <property type="entry name" value="Fibrinogen_C"/>
    <property type="match status" value="1"/>
</dbReference>
<evidence type="ECO:0000256" key="2">
    <source>
        <dbReference type="ARBA" id="ARBA00053344"/>
    </source>
</evidence>
<dbReference type="GeneID" id="118469051"/>
<dbReference type="OrthoDB" id="6145874at2759"/>
<comment type="function">
    <text evidence="2">Lectin involved in innate immunity. Agglutinates all types of human erythrocytes, Gram-positive and Gram-negative bacteria. Has a stronger agglutinating activity towards Gram-negative bacteria than towards Gram-positive bacteria. Specifically recognizes acetyl group-containing substances on agglutinated cells. The hemagglutinating activity was inhibited by EDTA, acetyl group-containing mono- and disaccharides, N-acetyl derivatives of amino acids, other acetyl group-containing substances, propionamide and benzamide. Enhances the antimicrobial activity of big defensin against Gram-positive bacteria but not against Gram-negative bacteria.</text>
</comment>
<dbReference type="PANTHER" id="PTHR19143:SF327">
    <property type="entry name" value="FI21813P1-RELATED"/>
    <property type="match status" value="1"/>
</dbReference>
<accession>A0A8W7JBW9</accession>
<dbReference type="RefSeq" id="XP_035796410.1">
    <property type="nucleotide sequence ID" value="XM_035940517.1"/>
</dbReference>
<sequence length="261" mass="29865">MMKWTACFLLLSVALYVGASKDNPDNADAALDNIAITTIAAPKPQQSPFISCKDVPSSISGVYLIQINNNNEPFEVFCEQEHFGGGWIVVQHRFDGSVDFYRNWNEYREGFGNLEHEFWLGLQKIHQITTARGHEILFELKDFNGTHVFARYDEFQIGSEKEQYSLKTLGKYNGTASDAMEVNKGMKFSTKDRDNDQAVFDCAQGREGAWWYNACTNVNLNGPYKVYSNSQVGSLKSMFWYLFKGRNLDLSFSRMMIRELE</sequence>
<dbReference type="GO" id="GO:0005615">
    <property type="term" value="C:extracellular space"/>
    <property type="evidence" value="ECO:0007669"/>
    <property type="project" value="TreeGrafter"/>
</dbReference>
<dbReference type="SUPFAM" id="SSF56496">
    <property type="entry name" value="Fibrinogen C-terminal domain-like"/>
    <property type="match status" value="1"/>
</dbReference>
<feature type="signal peptide" evidence="3">
    <location>
        <begin position="1"/>
        <end position="19"/>
    </location>
</feature>
<dbReference type="Gene3D" id="3.90.215.10">
    <property type="entry name" value="Gamma Fibrinogen, chain A, domain 1"/>
    <property type="match status" value="1"/>
</dbReference>
<dbReference type="PROSITE" id="PS51406">
    <property type="entry name" value="FIBRINOGEN_C_2"/>
    <property type="match status" value="1"/>
</dbReference>